<feature type="domain" description="Aminotransferase-like plant mobile" evidence="1">
    <location>
        <begin position="28"/>
        <end position="110"/>
    </location>
</feature>
<name>A0AAV0D0Y2_9ASTE</name>
<accession>A0AAV0D0Y2</accession>
<dbReference type="EMBL" id="CAMAPF010000058">
    <property type="protein sequence ID" value="CAH9087355.1"/>
    <property type="molecule type" value="Genomic_DNA"/>
</dbReference>
<dbReference type="Proteomes" id="UP001152523">
    <property type="component" value="Unassembled WGS sequence"/>
</dbReference>
<reference evidence="2" key="1">
    <citation type="submission" date="2022-07" db="EMBL/GenBank/DDBJ databases">
        <authorList>
            <person name="Macas J."/>
            <person name="Novak P."/>
            <person name="Neumann P."/>
        </authorList>
    </citation>
    <scope>NUCLEOTIDE SEQUENCE</scope>
</reference>
<dbReference type="Pfam" id="PF10536">
    <property type="entry name" value="PMD"/>
    <property type="match status" value="1"/>
</dbReference>
<dbReference type="InterPro" id="IPR044824">
    <property type="entry name" value="MAIN-like"/>
</dbReference>
<evidence type="ECO:0000313" key="2">
    <source>
        <dbReference type="EMBL" id="CAH9087355.1"/>
    </source>
</evidence>
<evidence type="ECO:0000259" key="1">
    <source>
        <dbReference type="Pfam" id="PF10536"/>
    </source>
</evidence>
<dbReference type="GO" id="GO:0010073">
    <property type="term" value="P:meristem maintenance"/>
    <property type="evidence" value="ECO:0007669"/>
    <property type="project" value="InterPro"/>
</dbReference>
<dbReference type="PANTHER" id="PTHR46033">
    <property type="entry name" value="PROTEIN MAIN-LIKE 2"/>
    <property type="match status" value="1"/>
</dbReference>
<organism evidence="2 4">
    <name type="scientific">Cuscuta epithymum</name>
    <dbReference type="NCBI Taxonomy" id="186058"/>
    <lineage>
        <taxon>Eukaryota</taxon>
        <taxon>Viridiplantae</taxon>
        <taxon>Streptophyta</taxon>
        <taxon>Embryophyta</taxon>
        <taxon>Tracheophyta</taxon>
        <taxon>Spermatophyta</taxon>
        <taxon>Magnoliopsida</taxon>
        <taxon>eudicotyledons</taxon>
        <taxon>Gunneridae</taxon>
        <taxon>Pentapetalae</taxon>
        <taxon>asterids</taxon>
        <taxon>lamiids</taxon>
        <taxon>Solanales</taxon>
        <taxon>Convolvulaceae</taxon>
        <taxon>Cuscuteae</taxon>
        <taxon>Cuscuta</taxon>
        <taxon>Cuscuta subgen. Cuscuta</taxon>
    </lineage>
</organism>
<comment type="caution">
    <text evidence="2">The sequence shown here is derived from an EMBL/GenBank/DDBJ whole genome shotgun (WGS) entry which is preliminary data.</text>
</comment>
<keyword evidence="4" id="KW-1185">Reference proteome</keyword>
<gene>
    <name evidence="2" type="ORF">CEPIT_LOCUS10122</name>
    <name evidence="3" type="ORF">CEPIT_LOCUS29537</name>
</gene>
<sequence length="110" mass="12777">MQISPQTKIPLQRLATSKARNPLQLWRSSVSGEQTTRPPYLVNNTSLPSSSTLQITWMTYTTEMVEELPPAGREHYRIWRARVPLICFDIVELHLPDRVLRQFGYEQVIP</sequence>
<protein>
    <recommendedName>
        <fullName evidence="1">Aminotransferase-like plant mobile domain-containing protein</fullName>
    </recommendedName>
</protein>
<evidence type="ECO:0000313" key="4">
    <source>
        <dbReference type="Proteomes" id="UP001152523"/>
    </source>
</evidence>
<proteinExistence type="predicted"/>
<dbReference type="EMBL" id="CAMAPF010000954">
    <property type="protein sequence ID" value="CAH9129038.1"/>
    <property type="molecule type" value="Genomic_DNA"/>
</dbReference>
<dbReference type="InterPro" id="IPR019557">
    <property type="entry name" value="AminoTfrase-like_pln_mobile"/>
</dbReference>
<feature type="non-terminal residue" evidence="2">
    <location>
        <position position="110"/>
    </location>
</feature>
<evidence type="ECO:0000313" key="3">
    <source>
        <dbReference type="EMBL" id="CAH9129038.1"/>
    </source>
</evidence>
<dbReference type="AlphaFoldDB" id="A0AAV0D0Y2"/>
<dbReference type="PANTHER" id="PTHR46033:SF8">
    <property type="entry name" value="PROTEIN MAINTENANCE OF MERISTEMS-LIKE"/>
    <property type="match status" value="1"/>
</dbReference>